<evidence type="ECO:0000256" key="1">
    <source>
        <dbReference type="SAM" id="Phobius"/>
    </source>
</evidence>
<proteinExistence type="predicted"/>
<dbReference type="Proteomes" id="UP001500556">
    <property type="component" value="Unassembled WGS sequence"/>
</dbReference>
<evidence type="ECO:0000313" key="3">
    <source>
        <dbReference type="Proteomes" id="UP001500556"/>
    </source>
</evidence>
<evidence type="ECO:0000313" key="2">
    <source>
        <dbReference type="EMBL" id="GAA4726712.1"/>
    </source>
</evidence>
<keyword evidence="3" id="KW-1185">Reference proteome</keyword>
<gene>
    <name evidence="2" type="ORF">GCM10025782_26450</name>
</gene>
<name>A0ABP8YCT4_9MICO</name>
<keyword evidence="1" id="KW-1133">Transmembrane helix</keyword>
<dbReference type="EMBL" id="BAABLO010000011">
    <property type="protein sequence ID" value="GAA4726712.1"/>
    <property type="molecule type" value="Genomic_DNA"/>
</dbReference>
<dbReference type="RefSeq" id="WP_345503953.1">
    <property type="nucleotide sequence ID" value="NZ_BAABLO010000011.1"/>
</dbReference>
<keyword evidence="1" id="KW-0472">Membrane</keyword>
<organism evidence="2 3">
    <name type="scientific">Pedococcus ginsenosidimutans</name>
    <dbReference type="NCBI Taxonomy" id="490570"/>
    <lineage>
        <taxon>Bacteria</taxon>
        <taxon>Bacillati</taxon>
        <taxon>Actinomycetota</taxon>
        <taxon>Actinomycetes</taxon>
        <taxon>Micrococcales</taxon>
        <taxon>Intrasporangiaceae</taxon>
        <taxon>Pedococcus</taxon>
    </lineage>
</organism>
<feature type="transmembrane region" description="Helical" evidence="1">
    <location>
        <begin position="48"/>
        <end position="68"/>
    </location>
</feature>
<accession>A0ABP8YCT4</accession>
<protein>
    <recommendedName>
        <fullName evidence="4">Ig-like domain-containing protein</fullName>
    </recommendedName>
</protein>
<keyword evidence="1" id="KW-0812">Transmembrane</keyword>
<sequence length="205" mass="21523">MDEQRGSGAQVVGGQPRATVGAGYGVTDEVWRALEPEARAAAARERGALLRTALVTGVLVLLGIGVLWSGAFSPRLSGGDNSGYDAGSPGARAHLQFDLHNDGVVTEHVTRWALPVPGVEVTGVSPDPLEVAPRSQQKVDLQIRVTDCTRATGEARTWLATHPVDGPGLRVWSRRPWGEAAATVTPPGSMAEMVLMACGVDLSKE</sequence>
<comment type="caution">
    <text evidence="2">The sequence shown here is derived from an EMBL/GenBank/DDBJ whole genome shotgun (WGS) entry which is preliminary data.</text>
</comment>
<evidence type="ECO:0008006" key="4">
    <source>
        <dbReference type="Google" id="ProtNLM"/>
    </source>
</evidence>
<reference evidence="3" key="1">
    <citation type="journal article" date="2019" name="Int. J. Syst. Evol. Microbiol.">
        <title>The Global Catalogue of Microorganisms (GCM) 10K type strain sequencing project: providing services to taxonomists for standard genome sequencing and annotation.</title>
        <authorList>
            <consortium name="The Broad Institute Genomics Platform"/>
            <consortium name="The Broad Institute Genome Sequencing Center for Infectious Disease"/>
            <person name="Wu L."/>
            <person name="Ma J."/>
        </authorList>
    </citation>
    <scope>NUCLEOTIDE SEQUENCE [LARGE SCALE GENOMIC DNA]</scope>
    <source>
        <strain evidence="3">JCM 18961</strain>
    </source>
</reference>